<reference evidence="1" key="3">
    <citation type="submission" date="2017-03" db="EMBL/GenBank/DDBJ databases">
        <authorList>
            <person name="Dastager S.G."/>
            <person name="Neurgaonkar P.S."/>
            <person name="Dharne M.S."/>
        </authorList>
    </citation>
    <scope>NUCLEOTIDE SEQUENCE</scope>
    <source>
        <strain evidence="1">DSM 25145</strain>
    </source>
</reference>
<dbReference type="Proteomes" id="UP000215545">
    <property type="component" value="Unassembled WGS sequence"/>
</dbReference>
<organism evidence="2 3">
    <name type="scientific">Domibacillus enclensis</name>
    <dbReference type="NCBI Taxonomy" id="1017273"/>
    <lineage>
        <taxon>Bacteria</taxon>
        <taxon>Bacillati</taxon>
        <taxon>Bacillota</taxon>
        <taxon>Bacilli</taxon>
        <taxon>Bacillales</taxon>
        <taxon>Bacillaceae</taxon>
        <taxon>Domibacillus</taxon>
    </lineage>
</organism>
<reference evidence="4" key="2">
    <citation type="submission" date="2017-03" db="EMBL/GenBank/DDBJ databases">
        <title>Bacillus sp. V-88(T) DSM27956, whole genome shotgun sequencing project.</title>
        <authorList>
            <person name="Dastager S.G."/>
            <person name="Neurgaonkar P.S."/>
            <person name="Dharne M.S."/>
        </authorList>
    </citation>
    <scope>NUCLEOTIDE SEQUENCE [LARGE SCALE GENOMIC DNA]</scope>
    <source>
        <strain evidence="4">DSM 25145</strain>
    </source>
</reference>
<gene>
    <name evidence="1" type="ORF">B1B05_13050</name>
    <name evidence="2" type="ORF">SAMN05443094_106104</name>
</gene>
<evidence type="ECO:0000313" key="2">
    <source>
        <dbReference type="EMBL" id="SIR22033.1"/>
    </source>
</evidence>
<dbReference type="EMBL" id="MWSK01000006">
    <property type="protein sequence ID" value="OXS76597.1"/>
    <property type="molecule type" value="Genomic_DNA"/>
</dbReference>
<dbReference type="Proteomes" id="UP000186385">
    <property type="component" value="Unassembled WGS sequence"/>
</dbReference>
<sequence length="73" mass="8077">MTVVKFCPCNFEEELEAVKDSLAVLPNIEVTEERCLLYCGQCLVEPFAVVDGENVSGKSADHLLLAVKKKLHI</sequence>
<proteinExistence type="predicted"/>
<reference evidence="2 3" key="1">
    <citation type="submission" date="2017-01" db="EMBL/GenBank/DDBJ databases">
        <authorList>
            <person name="Mah S.A."/>
            <person name="Swanson W.J."/>
            <person name="Moy G.W."/>
            <person name="Vacquier V.D."/>
        </authorList>
    </citation>
    <scope>NUCLEOTIDE SEQUENCE [LARGE SCALE GENOMIC DNA]</scope>
    <source>
        <strain evidence="2 3">NIO-1016</strain>
    </source>
</reference>
<dbReference type="RefSeq" id="WP_045851175.1">
    <property type="nucleotide sequence ID" value="NZ_FTLX01000006.1"/>
</dbReference>
<protein>
    <submittedName>
        <fullName evidence="2">Uncharacterized protein YuzB, UPF0349 family</fullName>
    </submittedName>
</protein>
<dbReference type="STRING" id="1017273.SAMN05443094_106104"/>
<evidence type="ECO:0000313" key="1">
    <source>
        <dbReference type="EMBL" id="OXS76597.1"/>
    </source>
</evidence>
<dbReference type="EMBL" id="FTLX01000006">
    <property type="protein sequence ID" value="SIR22033.1"/>
    <property type="molecule type" value="Genomic_DNA"/>
</dbReference>
<dbReference type="Pfam" id="PF07293">
    <property type="entry name" value="DUF1450"/>
    <property type="match status" value="1"/>
</dbReference>
<evidence type="ECO:0000313" key="3">
    <source>
        <dbReference type="Proteomes" id="UP000186385"/>
    </source>
</evidence>
<dbReference type="AlphaFoldDB" id="A0A1N6Z5E6"/>
<dbReference type="InterPro" id="IPR009910">
    <property type="entry name" value="DUF1450"/>
</dbReference>
<name>A0A1N6Z5E6_9BACI</name>
<accession>A0A1N6Z5E6</accession>
<dbReference type="OrthoDB" id="1684419at2"/>
<evidence type="ECO:0000313" key="4">
    <source>
        <dbReference type="Proteomes" id="UP000215545"/>
    </source>
</evidence>
<keyword evidence="4" id="KW-1185">Reference proteome</keyword>